<dbReference type="SUPFAM" id="SSF53383">
    <property type="entry name" value="PLP-dependent transferases"/>
    <property type="match status" value="1"/>
</dbReference>
<evidence type="ECO:0000313" key="3">
    <source>
        <dbReference type="Proteomes" id="UP001079657"/>
    </source>
</evidence>
<accession>A0ABT4CQG4</accession>
<comment type="caution">
    <text evidence="2">The sequence shown here is derived from an EMBL/GenBank/DDBJ whole genome shotgun (WGS) entry which is preliminary data.</text>
</comment>
<dbReference type="Proteomes" id="UP001079657">
    <property type="component" value="Unassembled WGS sequence"/>
</dbReference>
<keyword evidence="3" id="KW-1185">Reference proteome</keyword>
<dbReference type="GO" id="GO:0008483">
    <property type="term" value="F:transaminase activity"/>
    <property type="evidence" value="ECO:0007669"/>
    <property type="project" value="UniProtKB-KW"/>
</dbReference>
<dbReference type="InterPro" id="IPR000653">
    <property type="entry name" value="DegT/StrS_aminotransferase"/>
</dbReference>
<dbReference type="InterPro" id="IPR015422">
    <property type="entry name" value="PyrdxlP-dep_Trfase_small"/>
</dbReference>
<organism evidence="2 3">
    <name type="scientific">Clostridium ganghwense</name>
    <dbReference type="NCBI Taxonomy" id="312089"/>
    <lineage>
        <taxon>Bacteria</taxon>
        <taxon>Bacillati</taxon>
        <taxon>Bacillota</taxon>
        <taxon>Clostridia</taxon>
        <taxon>Eubacteriales</taxon>
        <taxon>Clostridiaceae</taxon>
        <taxon>Clostridium</taxon>
    </lineage>
</organism>
<dbReference type="Gene3D" id="3.90.1150.10">
    <property type="entry name" value="Aspartate Aminotransferase, domain 1"/>
    <property type="match status" value="1"/>
</dbReference>
<keyword evidence="2" id="KW-0808">Transferase</keyword>
<dbReference type="RefSeq" id="WP_268050498.1">
    <property type="nucleotide sequence ID" value="NZ_JAPQES010000004.1"/>
</dbReference>
<dbReference type="CDD" id="cd00616">
    <property type="entry name" value="AHBA_syn"/>
    <property type="match status" value="1"/>
</dbReference>
<dbReference type="EMBL" id="JAPQES010000004">
    <property type="protein sequence ID" value="MCY6371301.1"/>
    <property type="molecule type" value="Genomic_DNA"/>
</dbReference>
<dbReference type="InterPro" id="IPR015421">
    <property type="entry name" value="PyrdxlP-dep_Trfase_major"/>
</dbReference>
<proteinExistence type="inferred from homology"/>
<dbReference type="PANTHER" id="PTHR30244">
    <property type="entry name" value="TRANSAMINASE"/>
    <property type="match status" value="1"/>
</dbReference>
<gene>
    <name evidence="2" type="ORF">OXH55_11695</name>
</gene>
<dbReference type="Pfam" id="PF01041">
    <property type="entry name" value="DegT_DnrJ_EryC1"/>
    <property type="match status" value="1"/>
</dbReference>
<name>A0ABT4CQG4_9CLOT</name>
<protein>
    <submittedName>
        <fullName evidence="2">DegT/DnrJ/EryC1/StrS aminotransferase family protein</fullName>
    </submittedName>
</protein>
<comment type="similarity">
    <text evidence="1">Belongs to the DegT/DnrJ/EryC1 family.</text>
</comment>
<evidence type="ECO:0000256" key="1">
    <source>
        <dbReference type="RuleBase" id="RU004508"/>
    </source>
</evidence>
<evidence type="ECO:0000313" key="2">
    <source>
        <dbReference type="EMBL" id="MCY6371301.1"/>
    </source>
</evidence>
<reference evidence="2" key="1">
    <citation type="submission" date="2022-12" db="EMBL/GenBank/DDBJ databases">
        <authorList>
            <person name="Wang J."/>
        </authorList>
    </citation>
    <scope>NUCLEOTIDE SEQUENCE</scope>
    <source>
        <strain evidence="2">HY-42-06</strain>
    </source>
</reference>
<dbReference type="InterPro" id="IPR015424">
    <property type="entry name" value="PyrdxlP-dep_Trfase"/>
</dbReference>
<dbReference type="Gene3D" id="3.40.640.10">
    <property type="entry name" value="Type I PLP-dependent aspartate aminotransferase-like (Major domain)"/>
    <property type="match status" value="1"/>
</dbReference>
<dbReference type="PANTHER" id="PTHR30244:SF34">
    <property type="entry name" value="DTDP-4-AMINO-4,6-DIDEOXYGALACTOSE TRANSAMINASE"/>
    <property type="match status" value="1"/>
</dbReference>
<sequence>MKNIPFSPPDITEHEKKAVMDVLESGWITTGPRTVEFEEKISEYCCTNEAVTLSSNTAGLELILKAFNIKEGDEVITTPYTYTATANVILHRGIMPKFVDVKEESFFLDEQNLFDAITPKTKAIITVDFAGVPVDYDSIREVLKAKNREDIIFISDSAHSFGAKYKGERVGGQADFHVFSFHAVKNLTTSEGGAVTFNNYFGRDDLKKELKITSLHGQSKDALSKMKAGAWKYDIVTDGFKCNMTDINAAIGLSQLSRYDVMLKNRKAIFDTYNKALCDKEWAILPFKSDENKETSYHLYPLRIKRFSEEMRDKLIQNLANKGIATNVHYMPLPMFTLYKNLGYNIKDYPNAYKQYVNEISLPIYSTLTLEDAEYVVKELVKSVAEIEKR</sequence>
<keyword evidence="2" id="KW-0032">Aminotransferase</keyword>
<dbReference type="PIRSF" id="PIRSF000390">
    <property type="entry name" value="PLP_StrS"/>
    <property type="match status" value="1"/>
</dbReference>
<keyword evidence="1" id="KW-0663">Pyridoxal phosphate</keyword>